<feature type="region of interest" description="Disordered" evidence="11">
    <location>
        <begin position="73"/>
        <end position="115"/>
    </location>
</feature>
<evidence type="ECO:0000259" key="13">
    <source>
        <dbReference type="PROSITE" id="PS50871"/>
    </source>
</evidence>
<keyword evidence="9" id="KW-0325">Glycoprotein</keyword>
<dbReference type="GO" id="GO:0005581">
    <property type="term" value="C:collagen trimer"/>
    <property type="evidence" value="ECO:0007669"/>
    <property type="project" value="UniProtKB-KW"/>
</dbReference>
<feature type="signal peptide" evidence="12">
    <location>
        <begin position="1"/>
        <end position="22"/>
    </location>
</feature>
<dbReference type="PRINTS" id="PR00007">
    <property type="entry name" value="COMPLEMNTC1Q"/>
</dbReference>
<evidence type="ECO:0000256" key="4">
    <source>
        <dbReference type="ARBA" id="ARBA00022588"/>
    </source>
</evidence>
<evidence type="ECO:0000256" key="7">
    <source>
        <dbReference type="ARBA" id="ARBA00022875"/>
    </source>
</evidence>
<dbReference type="InParanoid" id="A0A667XJH3"/>
<evidence type="ECO:0000256" key="12">
    <source>
        <dbReference type="SAM" id="SignalP"/>
    </source>
</evidence>
<keyword evidence="8" id="KW-1015">Disulfide bond</keyword>
<evidence type="ECO:0000256" key="11">
    <source>
        <dbReference type="SAM" id="MobiDB-lite"/>
    </source>
</evidence>
<feature type="chain" id="PRO_5025359943" evidence="12">
    <location>
        <begin position="23"/>
        <end position="253"/>
    </location>
</feature>
<evidence type="ECO:0000256" key="8">
    <source>
        <dbReference type="ARBA" id="ARBA00023157"/>
    </source>
</evidence>
<feature type="domain" description="C1q" evidence="13">
    <location>
        <begin position="117"/>
        <end position="253"/>
    </location>
</feature>
<dbReference type="InterPro" id="IPR050392">
    <property type="entry name" value="Collagen/C1q_domain"/>
</dbReference>
<dbReference type="InterPro" id="IPR008983">
    <property type="entry name" value="Tumour_necrosis_fac-like_dom"/>
</dbReference>
<dbReference type="Pfam" id="PF00386">
    <property type="entry name" value="C1q"/>
    <property type="match status" value="1"/>
</dbReference>
<keyword evidence="2" id="KW-0964">Secreted</keyword>
<protein>
    <submittedName>
        <fullName evidence="14">Complement C1q A chain</fullName>
    </submittedName>
</protein>
<evidence type="ECO:0000313" key="15">
    <source>
        <dbReference type="Proteomes" id="UP000472263"/>
    </source>
</evidence>
<keyword evidence="7" id="KW-0180">Complement pathway</keyword>
<feature type="region of interest" description="Disordered" evidence="11">
    <location>
        <begin position="22"/>
        <end position="58"/>
    </location>
</feature>
<dbReference type="SUPFAM" id="SSF49842">
    <property type="entry name" value="TNF-like"/>
    <property type="match status" value="1"/>
</dbReference>
<evidence type="ECO:0000256" key="6">
    <source>
        <dbReference type="ARBA" id="ARBA00022859"/>
    </source>
</evidence>
<gene>
    <name evidence="14" type="primary">C1QA</name>
</gene>
<comment type="subcellular location">
    <subcellularLocation>
        <location evidence="1">Secreted</location>
        <location evidence="1">Extracellular space</location>
        <location evidence="1">Extracellular matrix</location>
    </subcellularLocation>
</comment>
<evidence type="ECO:0000256" key="5">
    <source>
        <dbReference type="ARBA" id="ARBA00022737"/>
    </source>
</evidence>
<sequence length="253" mass="26838">MGDLDGLLVLLGVVSLLMSGQCSDSCRQDGRPGEAGTAGRDGRAGQKGERGEPAVLAEGPPDASVLLRLKGETGSRGLQGTMGPKGFRGELGPAGVPGRPGPPGPEGRGFGRSAESLQQSHSAFSVFTNDTTYPAANTKITFQSAIFNSPSSGITLNTGIFNCRAAGVYYFVFHATTKVSMCLRLASDALGEEKLGFCDYNTRGRPQVLSGGVVLQLEANQKVWLEAFRDNQPDSVYRDRNEKQIVFNGFLIF</sequence>
<evidence type="ECO:0000256" key="3">
    <source>
        <dbReference type="ARBA" id="ARBA00022530"/>
    </source>
</evidence>
<reference evidence="14" key="1">
    <citation type="submission" date="2019-06" db="EMBL/GenBank/DDBJ databases">
        <authorList>
            <consortium name="Wellcome Sanger Institute Data Sharing"/>
        </authorList>
    </citation>
    <scope>NUCLEOTIDE SEQUENCE [LARGE SCALE GENOMIC DNA]</scope>
</reference>
<feature type="compositionally biased region" description="Basic and acidic residues" evidence="11">
    <location>
        <begin position="40"/>
        <end position="52"/>
    </location>
</feature>
<dbReference type="PANTHER" id="PTHR15427">
    <property type="entry name" value="EMILIN ELASTIN MICROFIBRIL INTERFACE-LOCATED PROTEIN ELASTIN MICROFIBRIL INTERFACER"/>
    <property type="match status" value="1"/>
</dbReference>
<dbReference type="Proteomes" id="UP000472263">
    <property type="component" value="Chromosome 5"/>
</dbReference>
<name>A0A667XJH3_9TELE</name>
<proteinExistence type="predicted"/>
<evidence type="ECO:0000256" key="2">
    <source>
        <dbReference type="ARBA" id="ARBA00022525"/>
    </source>
</evidence>
<keyword evidence="4" id="KW-0399">Innate immunity</keyword>
<dbReference type="SMART" id="SM00110">
    <property type="entry name" value="C1Q"/>
    <property type="match status" value="1"/>
</dbReference>
<evidence type="ECO:0000256" key="1">
    <source>
        <dbReference type="ARBA" id="ARBA00004498"/>
    </source>
</evidence>
<dbReference type="GeneTree" id="ENSGT00940000162143"/>
<dbReference type="GO" id="GO:0006958">
    <property type="term" value="P:complement activation, classical pathway"/>
    <property type="evidence" value="ECO:0007669"/>
    <property type="project" value="UniProtKB-KW"/>
</dbReference>
<dbReference type="GO" id="GO:0045087">
    <property type="term" value="P:innate immune response"/>
    <property type="evidence" value="ECO:0007669"/>
    <property type="project" value="UniProtKB-KW"/>
</dbReference>
<accession>A0A667XJH3</accession>
<dbReference type="InterPro" id="IPR001073">
    <property type="entry name" value="C1q_dom"/>
</dbReference>
<dbReference type="PANTHER" id="PTHR15427:SF26">
    <property type="entry name" value="COMPLEMENT C1Q SUBCOMPONENT SUBUNIT A"/>
    <property type="match status" value="1"/>
</dbReference>
<keyword evidence="5" id="KW-0677">Repeat</keyword>
<organism evidence="14 15">
    <name type="scientific">Myripristis murdjan</name>
    <name type="common">pinecone soldierfish</name>
    <dbReference type="NCBI Taxonomy" id="586833"/>
    <lineage>
        <taxon>Eukaryota</taxon>
        <taxon>Metazoa</taxon>
        <taxon>Chordata</taxon>
        <taxon>Craniata</taxon>
        <taxon>Vertebrata</taxon>
        <taxon>Euteleostomi</taxon>
        <taxon>Actinopterygii</taxon>
        <taxon>Neopterygii</taxon>
        <taxon>Teleostei</taxon>
        <taxon>Neoteleostei</taxon>
        <taxon>Acanthomorphata</taxon>
        <taxon>Holocentriformes</taxon>
        <taxon>Holocentridae</taxon>
        <taxon>Myripristis</taxon>
    </lineage>
</organism>
<keyword evidence="15" id="KW-1185">Reference proteome</keyword>
<dbReference type="PROSITE" id="PS50871">
    <property type="entry name" value="C1Q"/>
    <property type="match status" value="1"/>
</dbReference>
<evidence type="ECO:0000256" key="9">
    <source>
        <dbReference type="ARBA" id="ARBA00023180"/>
    </source>
</evidence>
<keyword evidence="3" id="KW-0272">Extracellular matrix</keyword>
<evidence type="ECO:0000313" key="14">
    <source>
        <dbReference type="Ensembl" id="ENSMMDP00005017890.1"/>
    </source>
</evidence>
<keyword evidence="12" id="KW-0732">Signal</keyword>
<evidence type="ECO:0000256" key="10">
    <source>
        <dbReference type="ARBA" id="ARBA00023278"/>
    </source>
</evidence>
<dbReference type="Gene3D" id="2.60.120.40">
    <property type="match status" value="1"/>
</dbReference>
<dbReference type="AlphaFoldDB" id="A0A667XJH3"/>
<keyword evidence="6" id="KW-0391">Immunity</keyword>
<reference evidence="14" key="2">
    <citation type="submission" date="2025-08" db="UniProtKB">
        <authorList>
            <consortium name="Ensembl"/>
        </authorList>
    </citation>
    <scope>IDENTIFICATION</scope>
</reference>
<dbReference type="Ensembl" id="ENSMMDT00005018335.1">
    <property type="protein sequence ID" value="ENSMMDP00005017890.1"/>
    <property type="gene ID" value="ENSMMDG00005008970.1"/>
</dbReference>
<keyword evidence="10" id="KW-0379">Hydroxylation</keyword>
<reference evidence="14" key="3">
    <citation type="submission" date="2025-09" db="UniProtKB">
        <authorList>
            <consortium name="Ensembl"/>
        </authorList>
    </citation>
    <scope>IDENTIFICATION</scope>
</reference>